<gene>
    <name evidence="1" type="primary">AUGUSTUS-3.0.2_32949</name>
    <name evidence="1" type="ORF">TcasGA2_TC032949</name>
</gene>
<name>A0A139WJD9_TRICA</name>
<evidence type="ECO:0000313" key="2">
    <source>
        <dbReference type="Proteomes" id="UP000007266"/>
    </source>
</evidence>
<dbReference type="EMBL" id="KQ971338">
    <property type="protein sequence ID" value="KYB28148.1"/>
    <property type="molecule type" value="Genomic_DNA"/>
</dbReference>
<keyword evidence="2" id="KW-1185">Reference proteome</keyword>
<proteinExistence type="predicted"/>
<sequence length="89" mass="9959">MAEDIKNAANALVDDVLNGVSNEMNKTRGGADDKSRQRSLLCVLFTPNTWFNPERLNPKAVFVGTLPERRRFGRDSAYYSRSDLVTSPP</sequence>
<dbReference type="Proteomes" id="UP000007266">
    <property type="component" value="Linkage group 4"/>
</dbReference>
<reference evidence="1 2" key="2">
    <citation type="journal article" date="2010" name="Nucleic Acids Res.">
        <title>BeetleBase in 2010: revisions to provide comprehensive genomic information for Tribolium castaneum.</title>
        <authorList>
            <person name="Kim H.S."/>
            <person name="Murphy T."/>
            <person name="Xia J."/>
            <person name="Caragea D."/>
            <person name="Park Y."/>
            <person name="Beeman R.W."/>
            <person name="Lorenzen M.D."/>
            <person name="Butcher S."/>
            <person name="Manak J.R."/>
            <person name="Brown S.J."/>
        </authorList>
    </citation>
    <scope>GENOME REANNOTATION</scope>
    <source>
        <strain evidence="1 2">Georgia GA2</strain>
    </source>
</reference>
<accession>A0A139WJD9</accession>
<reference evidence="1 2" key="1">
    <citation type="journal article" date="2008" name="Nature">
        <title>The genome of the model beetle and pest Tribolium castaneum.</title>
        <authorList>
            <consortium name="Tribolium Genome Sequencing Consortium"/>
            <person name="Richards S."/>
            <person name="Gibbs R.A."/>
            <person name="Weinstock G.M."/>
            <person name="Brown S.J."/>
            <person name="Denell R."/>
            <person name="Beeman R.W."/>
            <person name="Gibbs R."/>
            <person name="Beeman R.W."/>
            <person name="Brown S.J."/>
            <person name="Bucher G."/>
            <person name="Friedrich M."/>
            <person name="Grimmelikhuijzen C.J."/>
            <person name="Klingler M."/>
            <person name="Lorenzen M."/>
            <person name="Richards S."/>
            <person name="Roth S."/>
            <person name="Schroder R."/>
            <person name="Tautz D."/>
            <person name="Zdobnov E.M."/>
            <person name="Muzny D."/>
            <person name="Gibbs R.A."/>
            <person name="Weinstock G.M."/>
            <person name="Attaway T."/>
            <person name="Bell S."/>
            <person name="Buhay C.J."/>
            <person name="Chandrabose M.N."/>
            <person name="Chavez D."/>
            <person name="Clerk-Blankenburg K.P."/>
            <person name="Cree A."/>
            <person name="Dao M."/>
            <person name="Davis C."/>
            <person name="Chacko J."/>
            <person name="Dinh H."/>
            <person name="Dugan-Rocha S."/>
            <person name="Fowler G."/>
            <person name="Garner T.T."/>
            <person name="Garnes J."/>
            <person name="Gnirke A."/>
            <person name="Hawes A."/>
            <person name="Hernandez J."/>
            <person name="Hines S."/>
            <person name="Holder M."/>
            <person name="Hume J."/>
            <person name="Jhangiani S.N."/>
            <person name="Joshi V."/>
            <person name="Khan Z.M."/>
            <person name="Jackson L."/>
            <person name="Kovar C."/>
            <person name="Kowis A."/>
            <person name="Lee S."/>
            <person name="Lewis L.R."/>
            <person name="Margolis J."/>
            <person name="Morgan M."/>
            <person name="Nazareth L.V."/>
            <person name="Nguyen N."/>
            <person name="Okwuonu G."/>
            <person name="Parker D."/>
            <person name="Richards S."/>
            <person name="Ruiz S.J."/>
            <person name="Santibanez J."/>
            <person name="Savard J."/>
            <person name="Scherer S.E."/>
            <person name="Schneider B."/>
            <person name="Sodergren E."/>
            <person name="Tautz D."/>
            <person name="Vattahil S."/>
            <person name="Villasana D."/>
            <person name="White C.S."/>
            <person name="Wright R."/>
            <person name="Park Y."/>
            <person name="Beeman R.W."/>
            <person name="Lord J."/>
            <person name="Oppert B."/>
            <person name="Lorenzen M."/>
            <person name="Brown S."/>
            <person name="Wang L."/>
            <person name="Savard J."/>
            <person name="Tautz D."/>
            <person name="Richards S."/>
            <person name="Weinstock G."/>
            <person name="Gibbs R.A."/>
            <person name="Liu Y."/>
            <person name="Worley K."/>
            <person name="Weinstock G."/>
            <person name="Elsik C.G."/>
            <person name="Reese J.T."/>
            <person name="Elhaik E."/>
            <person name="Landan G."/>
            <person name="Graur D."/>
            <person name="Arensburger P."/>
            <person name="Atkinson P."/>
            <person name="Beeman R.W."/>
            <person name="Beidler J."/>
            <person name="Brown S.J."/>
            <person name="Demuth J.P."/>
            <person name="Drury D.W."/>
            <person name="Du Y.Z."/>
            <person name="Fujiwara H."/>
            <person name="Lorenzen M."/>
            <person name="Maselli V."/>
            <person name="Osanai M."/>
            <person name="Park Y."/>
            <person name="Robertson H.M."/>
            <person name="Tu Z."/>
            <person name="Wang J.J."/>
            <person name="Wang S."/>
            <person name="Richards S."/>
            <person name="Song H."/>
            <person name="Zhang L."/>
            <person name="Sodergren E."/>
            <person name="Werner D."/>
            <person name="Stanke M."/>
            <person name="Morgenstern B."/>
            <person name="Solovyev V."/>
            <person name="Kosarev P."/>
            <person name="Brown G."/>
            <person name="Chen H.C."/>
            <person name="Ermolaeva O."/>
            <person name="Hlavina W."/>
            <person name="Kapustin Y."/>
            <person name="Kiryutin B."/>
            <person name="Kitts P."/>
            <person name="Maglott D."/>
            <person name="Pruitt K."/>
            <person name="Sapojnikov V."/>
            <person name="Souvorov A."/>
            <person name="Mackey A.J."/>
            <person name="Waterhouse R.M."/>
            <person name="Wyder S."/>
            <person name="Zdobnov E.M."/>
            <person name="Zdobnov E.M."/>
            <person name="Wyder S."/>
            <person name="Kriventseva E.V."/>
            <person name="Kadowaki T."/>
            <person name="Bork P."/>
            <person name="Aranda M."/>
            <person name="Bao R."/>
            <person name="Beermann A."/>
            <person name="Berns N."/>
            <person name="Bolognesi R."/>
            <person name="Bonneton F."/>
            <person name="Bopp D."/>
            <person name="Brown S.J."/>
            <person name="Bucher G."/>
            <person name="Butts T."/>
            <person name="Chaumot A."/>
            <person name="Denell R.E."/>
            <person name="Ferrier D.E."/>
            <person name="Friedrich M."/>
            <person name="Gordon C.M."/>
            <person name="Jindra M."/>
            <person name="Klingler M."/>
            <person name="Lan Q."/>
            <person name="Lattorff H.M."/>
            <person name="Laudet V."/>
            <person name="von Levetsow C."/>
            <person name="Liu Z."/>
            <person name="Lutz R."/>
            <person name="Lynch J.A."/>
            <person name="da Fonseca R.N."/>
            <person name="Posnien N."/>
            <person name="Reuter R."/>
            <person name="Roth S."/>
            <person name="Savard J."/>
            <person name="Schinko J.B."/>
            <person name="Schmitt C."/>
            <person name="Schoppmeier M."/>
            <person name="Schroder R."/>
            <person name="Shippy T.D."/>
            <person name="Simonnet F."/>
            <person name="Marques-Souza H."/>
            <person name="Tautz D."/>
            <person name="Tomoyasu Y."/>
            <person name="Trauner J."/>
            <person name="Van der Zee M."/>
            <person name="Vervoort M."/>
            <person name="Wittkopp N."/>
            <person name="Wimmer E.A."/>
            <person name="Yang X."/>
            <person name="Jones A.K."/>
            <person name="Sattelle D.B."/>
            <person name="Ebert P.R."/>
            <person name="Nelson D."/>
            <person name="Scott J.G."/>
            <person name="Beeman R.W."/>
            <person name="Muthukrishnan S."/>
            <person name="Kramer K.J."/>
            <person name="Arakane Y."/>
            <person name="Beeman R.W."/>
            <person name="Zhu Q."/>
            <person name="Hogenkamp D."/>
            <person name="Dixit R."/>
            <person name="Oppert B."/>
            <person name="Jiang H."/>
            <person name="Zou Z."/>
            <person name="Marshall J."/>
            <person name="Elpidina E."/>
            <person name="Vinokurov K."/>
            <person name="Oppert C."/>
            <person name="Zou Z."/>
            <person name="Evans J."/>
            <person name="Lu Z."/>
            <person name="Zhao P."/>
            <person name="Sumathipala N."/>
            <person name="Altincicek B."/>
            <person name="Vilcinskas A."/>
            <person name="Williams M."/>
            <person name="Hultmark D."/>
            <person name="Hetru C."/>
            <person name="Jiang H."/>
            <person name="Grimmelikhuijzen C.J."/>
            <person name="Hauser F."/>
            <person name="Cazzamali G."/>
            <person name="Williamson M."/>
            <person name="Park Y."/>
            <person name="Li B."/>
            <person name="Tanaka Y."/>
            <person name="Predel R."/>
            <person name="Neupert S."/>
            <person name="Schachtner J."/>
            <person name="Verleyen P."/>
            <person name="Raible F."/>
            <person name="Bork P."/>
            <person name="Friedrich M."/>
            <person name="Walden K.K."/>
            <person name="Robertson H.M."/>
            <person name="Angeli S."/>
            <person name="Foret S."/>
            <person name="Bucher G."/>
            <person name="Schuetz S."/>
            <person name="Maleszka R."/>
            <person name="Wimmer E.A."/>
            <person name="Beeman R.W."/>
            <person name="Lorenzen M."/>
            <person name="Tomoyasu Y."/>
            <person name="Miller S.C."/>
            <person name="Grossmann D."/>
            <person name="Bucher G."/>
        </authorList>
    </citation>
    <scope>NUCLEOTIDE SEQUENCE [LARGE SCALE GENOMIC DNA]</scope>
    <source>
        <strain evidence="1 2">Georgia GA2</strain>
    </source>
</reference>
<dbReference type="AlphaFoldDB" id="A0A139WJD9"/>
<evidence type="ECO:0000313" key="1">
    <source>
        <dbReference type="EMBL" id="KYB28148.1"/>
    </source>
</evidence>
<protein>
    <submittedName>
        <fullName evidence="1">Reticulon-4-like Protein</fullName>
    </submittedName>
</protein>
<organism evidence="1 2">
    <name type="scientific">Tribolium castaneum</name>
    <name type="common">Red flour beetle</name>
    <dbReference type="NCBI Taxonomy" id="7070"/>
    <lineage>
        <taxon>Eukaryota</taxon>
        <taxon>Metazoa</taxon>
        <taxon>Ecdysozoa</taxon>
        <taxon>Arthropoda</taxon>
        <taxon>Hexapoda</taxon>
        <taxon>Insecta</taxon>
        <taxon>Pterygota</taxon>
        <taxon>Neoptera</taxon>
        <taxon>Endopterygota</taxon>
        <taxon>Coleoptera</taxon>
        <taxon>Polyphaga</taxon>
        <taxon>Cucujiformia</taxon>
        <taxon>Tenebrionidae</taxon>
        <taxon>Tenebrionidae incertae sedis</taxon>
        <taxon>Tribolium</taxon>
    </lineage>
</organism>